<evidence type="ECO:0000256" key="5">
    <source>
        <dbReference type="ARBA" id="ARBA00023242"/>
    </source>
</evidence>
<evidence type="ECO:0000313" key="10">
    <source>
        <dbReference type="Proteomes" id="UP000054359"/>
    </source>
</evidence>
<dbReference type="PROSITE" id="PS50118">
    <property type="entry name" value="HMG_BOX_2"/>
    <property type="match status" value="1"/>
</dbReference>
<dbReference type="Proteomes" id="UP000054359">
    <property type="component" value="Unassembled WGS sequence"/>
</dbReference>
<keyword evidence="3 6" id="KW-0238">DNA-binding</keyword>
<evidence type="ECO:0000256" key="2">
    <source>
        <dbReference type="ARBA" id="ARBA00023015"/>
    </source>
</evidence>
<feature type="compositionally biased region" description="Basic and acidic residues" evidence="7">
    <location>
        <begin position="1"/>
        <end position="20"/>
    </location>
</feature>
<protein>
    <submittedName>
        <fullName evidence="9">HMG box transcription factor BBX</fullName>
    </submittedName>
</protein>
<dbReference type="GO" id="GO:0005634">
    <property type="term" value="C:nucleus"/>
    <property type="evidence" value="ECO:0007669"/>
    <property type="project" value="UniProtKB-UniRule"/>
</dbReference>
<organism evidence="9 10">
    <name type="scientific">Stegodyphus mimosarum</name>
    <name type="common">African social velvet spider</name>
    <dbReference type="NCBI Taxonomy" id="407821"/>
    <lineage>
        <taxon>Eukaryota</taxon>
        <taxon>Metazoa</taxon>
        <taxon>Ecdysozoa</taxon>
        <taxon>Arthropoda</taxon>
        <taxon>Chelicerata</taxon>
        <taxon>Arachnida</taxon>
        <taxon>Araneae</taxon>
        <taxon>Araneomorphae</taxon>
        <taxon>Entelegynae</taxon>
        <taxon>Eresoidea</taxon>
        <taxon>Eresidae</taxon>
        <taxon>Stegodyphus</taxon>
    </lineage>
</organism>
<proteinExistence type="predicted"/>
<dbReference type="GO" id="GO:0000977">
    <property type="term" value="F:RNA polymerase II transcription regulatory region sequence-specific DNA binding"/>
    <property type="evidence" value="ECO:0007669"/>
    <property type="project" value="TreeGrafter"/>
</dbReference>
<dbReference type="STRING" id="407821.A0A087TBS0"/>
<dbReference type="Gene3D" id="1.10.30.10">
    <property type="entry name" value="High mobility group box domain"/>
    <property type="match status" value="1"/>
</dbReference>
<dbReference type="PANTHER" id="PTHR13059">
    <property type="entry name" value="HMG-BOX TRANSCRIPTION FACTOR BBX"/>
    <property type="match status" value="1"/>
</dbReference>
<accession>A0A087TBS0</accession>
<dbReference type="AlphaFoldDB" id="A0A087TBS0"/>
<dbReference type="InterPro" id="IPR009071">
    <property type="entry name" value="HMG_box_dom"/>
</dbReference>
<sequence length="67" mass="7992">MADQDRDNSSENEQDCHDGEDNVSGVRRPMNAFFIFCKRHRDIVREKYPHLENRSITKILGEWWANL</sequence>
<dbReference type="SUPFAM" id="SSF47095">
    <property type="entry name" value="HMG-box"/>
    <property type="match status" value="1"/>
</dbReference>
<dbReference type="OrthoDB" id="6421062at2759"/>
<name>A0A087TBS0_STEMI</name>
<evidence type="ECO:0000256" key="1">
    <source>
        <dbReference type="ARBA" id="ARBA00022553"/>
    </source>
</evidence>
<keyword evidence="1" id="KW-0597">Phosphoprotein</keyword>
<keyword evidence="4" id="KW-0804">Transcription</keyword>
<feature type="region of interest" description="Disordered" evidence="7">
    <location>
        <begin position="1"/>
        <end position="25"/>
    </location>
</feature>
<feature type="domain" description="HMG box" evidence="8">
    <location>
        <begin position="26"/>
        <end position="67"/>
    </location>
</feature>
<feature type="non-terminal residue" evidence="9">
    <location>
        <position position="67"/>
    </location>
</feature>
<keyword evidence="10" id="KW-1185">Reference proteome</keyword>
<gene>
    <name evidence="9" type="ORF">X975_02722</name>
</gene>
<keyword evidence="2" id="KW-0805">Transcription regulation</keyword>
<evidence type="ECO:0000256" key="6">
    <source>
        <dbReference type="PROSITE-ProRule" id="PRU00267"/>
    </source>
</evidence>
<feature type="DNA-binding region" description="HMG box" evidence="6">
    <location>
        <begin position="26"/>
        <end position="67"/>
    </location>
</feature>
<evidence type="ECO:0000313" key="9">
    <source>
        <dbReference type="EMBL" id="KFM62559.1"/>
    </source>
</evidence>
<evidence type="ECO:0000256" key="7">
    <source>
        <dbReference type="SAM" id="MobiDB-lite"/>
    </source>
</evidence>
<dbReference type="InterPro" id="IPR036910">
    <property type="entry name" value="HMG_box_dom_sf"/>
</dbReference>
<dbReference type="EMBL" id="KK114492">
    <property type="protein sequence ID" value="KFM62559.1"/>
    <property type="molecule type" value="Genomic_DNA"/>
</dbReference>
<dbReference type="Pfam" id="PF00505">
    <property type="entry name" value="HMG_box"/>
    <property type="match status" value="1"/>
</dbReference>
<evidence type="ECO:0000256" key="3">
    <source>
        <dbReference type="ARBA" id="ARBA00023125"/>
    </source>
</evidence>
<keyword evidence="5 6" id="KW-0539">Nucleus</keyword>
<reference evidence="9 10" key="1">
    <citation type="submission" date="2013-11" db="EMBL/GenBank/DDBJ databases">
        <title>Genome sequencing of Stegodyphus mimosarum.</title>
        <authorList>
            <person name="Bechsgaard J."/>
        </authorList>
    </citation>
    <scope>NUCLEOTIDE SEQUENCE [LARGE SCALE GENOMIC DNA]</scope>
</reference>
<dbReference type="PANTHER" id="PTHR13059:SF10">
    <property type="entry name" value="HMG BOX TRANSCRIPTION FACTOR BBX"/>
    <property type="match status" value="1"/>
</dbReference>
<dbReference type="GO" id="GO:0000981">
    <property type="term" value="F:DNA-binding transcription factor activity, RNA polymerase II-specific"/>
    <property type="evidence" value="ECO:0007669"/>
    <property type="project" value="TreeGrafter"/>
</dbReference>
<evidence type="ECO:0000256" key="4">
    <source>
        <dbReference type="ARBA" id="ARBA00023163"/>
    </source>
</evidence>
<dbReference type="InterPro" id="IPR052412">
    <property type="entry name" value="CC-Dev_Transcription_Reg"/>
</dbReference>
<evidence type="ECO:0000259" key="8">
    <source>
        <dbReference type="PROSITE" id="PS50118"/>
    </source>
</evidence>